<proteinExistence type="predicted"/>
<name>A0A6L5QKV6_9BURK</name>
<dbReference type="Gene3D" id="3.50.50.60">
    <property type="entry name" value="FAD/NAD(P)-binding domain"/>
    <property type="match status" value="2"/>
</dbReference>
<dbReference type="NCBIfam" id="NF005566">
    <property type="entry name" value="PRK07236.1"/>
    <property type="match status" value="1"/>
</dbReference>
<comment type="caution">
    <text evidence="2">The sequence shown here is derived from an EMBL/GenBank/DDBJ whole genome shotgun (WGS) entry which is preliminary data.</text>
</comment>
<evidence type="ECO:0000313" key="2">
    <source>
        <dbReference type="EMBL" id="MRX10315.1"/>
    </source>
</evidence>
<protein>
    <recommendedName>
        <fullName evidence="1">2,6-dihydroxypyridine 3-monooxygenase substrate binding domain-containing protein</fullName>
    </recommendedName>
</protein>
<dbReference type="PANTHER" id="PTHR47469">
    <property type="entry name" value="MONOOXYGENASE-LIKE"/>
    <property type="match status" value="1"/>
</dbReference>
<dbReference type="InterPro" id="IPR036188">
    <property type="entry name" value="FAD/NAD-bd_sf"/>
</dbReference>
<dbReference type="Pfam" id="PF22607">
    <property type="entry name" value="FAD_binding-like"/>
    <property type="match status" value="1"/>
</dbReference>
<feature type="domain" description="2,6-dihydroxypyridine 3-monooxygenase substrate binding" evidence="1">
    <location>
        <begin position="168"/>
        <end position="296"/>
    </location>
</feature>
<evidence type="ECO:0000313" key="3">
    <source>
        <dbReference type="Proteomes" id="UP000481037"/>
    </source>
</evidence>
<evidence type="ECO:0000259" key="1">
    <source>
        <dbReference type="Pfam" id="PF22607"/>
    </source>
</evidence>
<dbReference type="RefSeq" id="WP_154387896.1">
    <property type="nucleotide sequence ID" value="NZ_WKJM01000019.1"/>
</dbReference>
<dbReference type="AlphaFoldDB" id="A0A6L5QKV6"/>
<keyword evidence="3" id="KW-1185">Reference proteome</keyword>
<dbReference type="SUPFAM" id="SSF51905">
    <property type="entry name" value="FAD/NAD(P)-binding domain"/>
    <property type="match status" value="1"/>
</dbReference>
<sequence>MGNGGPPRALIIGGSLSGLFAATALRTIGWEVEVFERSASELSGRGGGLVLQPDVLAAIEFAGLNAGGAIGVPSGDRIFLNKAGAVVQRSHAPQAQSSWNLLYGILKRGLPAGLVHANEQLLRFEQHEGGVTAYFASGREASGELLIGADGPSSAVRAQVLPGLMPTYAGYVAWRGLVPEAQVAASVRELLQGVFAFQHGDGHMLLEYMVPGRDESMQPGRRRWNWVWYRKVAAGAQLCRLMTDAGGTLRRFSVAPGAVKPRDAEALREDAQMLLAPVFQQLIAATEKPFIQTIIDLAAPRMVFGRAILLGDAAFIARPHTAGGAAKAAANARVLAELLRDEGGGIDAALRRWEQSQLPAGQGLVQRGIEAGNRIMNIQAQRSDHV</sequence>
<accession>A0A6L5QKV6</accession>
<dbReference type="InterPro" id="IPR054707">
    <property type="entry name" value="DhpH_subs-bd"/>
</dbReference>
<dbReference type="Proteomes" id="UP000481037">
    <property type="component" value="Unassembled WGS sequence"/>
</dbReference>
<reference evidence="2 3" key="1">
    <citation type="submission" date="2019-11" db="EMBL/GenBank/DDBJ databases">
        <title>Novel species isolated from a subtropical stream in China.</title>
        <authorList>
            <person name="Lu H."/>
        </authorList>
    </citation>
    <scope>NUCLEOTIDE SEQUENCE [LARGE SCALE GENOMIC DNA]</scope>
    <source>
        <strain evidence="2 3">FT25W</strain>
    </source>
</reference>
<dbReference type="PANTHER" id="PTHR47469:SF2">
    <property type="entry name" value="OS06G0597600 PROTEIN"/>
    <property type="match status" value="1"/>
</dbReference>
<dbReference type="SUPFAM" id="SSF54373">
    <property type="entry name" value="FAD-linked reductases, C-terminal domain"/>
    <property type="match status" value="1"/>
</dbReference>
<dbReference type="EMBL" id="WKJM01000019">
    <property type="protein sequence ID" value="MRX10315.1"/>
    <property type="molecule type" value="Genomic_DNA"/>
</dbReference>
<gene>
    <name evidence="2" type="ORF">GJ697_21000</name>
</gene>
<dbReference type="InterPro" id="IPR053212">
    <property type="entry name" value="DHP_3-monooxygenase"/>
</dbReference>
<organism evidence="2 3">
    <name type="scientific">Duganella alba</name>
    <dbReference type="NCBI Taxonomy" id="2666081"/>
    <lineage>
        <taxon>Bacteria</taxon>
        <taxon>Pseudomonadati</taxon>
        <taxon>Pseudomonadota</taxon>
        <taxon>Betaproteobacteria</taxon>
        <taxon>Burkholderiales</taxon>
        <taxon>Oxalobacteraceae</taxon>
        <taxon>Telluria group</taxon>
        <taxon>Duganella</taxon>
    </lineage>
</organism>
<dbReference type="PRINTS" id="PR00420">
    <property type="entry name" value="RNGMNOXGNASE"/>
</dbReference>